<evidence type="ECO:0000256" key="2">
    <source>
        <dbReference type="ARBA" id="ARBA00008644"/>
    </source>
</evidence>
<dbReference type="InterPro" id="IPR011990">
    <property type="entry name" value="TPR-like_helical_dom_sf"/>
</dbReference>
<dbReference type="InterPro" id="IPR045075">
    <property type="entry name" value="Syf1-like"/>
</dbReference>
<dbReference type="InterPro" id="IPR009072">
    <property type="entry name" value="Histone-fold"/>
</dbReference>
<feature type="region of interest" description="Disordered" evidence="8">
    <location>
        <begin position="1"/>
        <end position="22"/>
    </location>
</feature>
<reference evidence="9" key="1">
    <citation type="submission" date="2023-05" db="EMBL/GenBank/DDBJ databases">
        <authorList>
            <person name="Huff M."/>
        </authorList>
    </citation>
    <scope>NUCLEOTIDE SEQUENCE</scope>
</reference>
<dbReference type="Gene3D" id="1.10.20.10">
    <property type="entry name" value="Histone, subunit A"/>
    <property type="match status" value="1"/>
</dbReference>
<keyword evidence="4" id="KW-0507">mRNA processing</keyword>
<dbReference type="GO" id="GO:0071014">
    <property type="term" value="C:post-mRNA release spliceosomal complex"/>
    <property type="evidence" value="ECO:0007669"/>
    <property type="project" value="TreeGrafter"/>
</dbReference>
<comment type="subcellular location">
    <subcellularLocation>
        <location evidence="1">Nucleus</location>
    </subcellularLocation>
</comment>
<dbReference type="SMART" id="SM00386">
    <property type="entry name" value="HAT"/>
    <property type="match status" value="2"/>
</dbReference>
<name>A0AAD2E8L1_9LAMI</name>
<keyword evidence="5" id="KW-0677">Repeat</keyword>
<dbReference type="GO" id="GO:0046982">
    <property type="term" value="F:protein heterodimerization activity"/>
    <property type="evidence" value="ECO:0007669"/>
    <property type="project" value="InterPro"/>
</dbReference>
<evidence type="ECO:0000256" key="4">
    <source>
        <dbReference type="ARBA" id="ARBA00022664"/>
    </source>
</evidence>
<dbReference type="GO" id="GO:0000245">
    <property type="term" value="P:spliceosomal complex assembly"/>
    <property type="evidence" value="ECO:0007669"/>
    <property type="project" value="TreeGrafter"/>
</dbReference>
<keyword evidence="7" id="KW-0539">Nucleus</keyword>
<dbReference type="EMBL" id="OU503052">
    <property type="protein sequence ID" value="CAI9780253.1"/>
    <property type="molecule type" value="Genomic_DNA"/>
</dbReference>
<evidence type="ECO:0000313" key="9">
    <source>
        <dbReference type="EMBL" id="CAI9780253.1"/>
    </source>
</evidence>
<dbReference type="SUPFAM" id="SSF48452">
    <property type="entry name" value="TPR-like"/>
    <property type="match status" value="1"/>
</dbReference>
<protein>
    <submittedName>
        <fullName evidence="9">Uncharacterized protein</fullName>
    </submittedName>
</protein>
<comment type="similarity">
    <text evidence="2">Belongs to the crooked-neck family.</text>
</comment>
<dbReference type="GO" id="GO:0071007">
    <property type="term" value="C:U2-type catalytic step 2 spliceosome"/>
    <property type="evidence" value="ECO:0007669"/>
    <property type="project" value="TreeGrafter"/>
</dbReference>
<gene>
    <name evidence="9" type="ORF">FPE_LOCUS27683</name>
</gene>
<dbReference type="Pfam" id="PF02184">
    <property type="entry name" value="HAT"/>
    <property type="match status" value="1"/>
</dbReference>
<comment type="similarity">
    <text evidence="3">Belongs to the histone H2A family.</text>
</comment>
<dbReference type="PROSITE" id="PS00046">
    <property type="entry name" value="HISTONE_H2A"/>
    <property type="match status" value="1"/>
</dbReference>
<evidence type="ECO:0000256" key="6">
    <source>
        <dbReference type="ARBA" id="ARBA00023187"/>
    </source>
</evidence>
<dbReference type="PANTHER" id="PTHR11246:SF3">
    <property type="entry name" value="CROOKED NECK-LIKE PROTEIN 1"/>
    <property type="match status" value="1"/>
</dbReference>
<dbReference type="GO" id="GO:0000974">
    <property type="term" value="C:Prp19 complex"/>
    <property type="evidence" value="ECO:0007669"/>
    <property type="project" value="TreeGrafter"/>
</dbReference>
<dbReference type="SUPFAM" id="SSF47113">
    <property type="entry name" value="Histone-fold"/>
    <property type="match status" value="1"/>
</dbReference>
<evidence type="ECO:0000256" key="1">
    <source>
        <dbReference type="ARBA" id="ARBA00004123"/>
    </source>
</evidence>
<dbReference type="GO" id="GO:0071011">
    <property type="term" value="C:precatalytic spliceosome"/>
    <property type="evidence" value="ECO:0007669"/>
    <property type="project" value="TreeGrafter"/>
</dbReference>
<evidence type="ECO:0000256" key="5">
    <source>
        <dbReference type="ARBA" id="ARBA00022737"/>
    </source>
</evidence>
<dbReference type="InterPro" id="IPR032458">
    <property type="entry name" value="Histone_H2A_CS"/>
</dbReference>
<dbReference type="InterPro" id="IPR003107">
    <property type="entry name" value="HAT"/>
</dbReference>
<accession>A0AAD2E8L1</accession>
<proteinExistence type="inferred from homology"/>
<dbReference type="AlphaFoldDB" id="A0AAD2E8L1"/>
<dbReference type="Proteomes" id="UP000834106">
    <property type="component" value="Chromosome 17"/>
</dbReference>
<evidence type="ECO:0000256" key="7">
    <source>
        <dbReference type="ARBA" id="ARBA00023242"/>
    </source>
</evidence>
<dbReference type="Gene3D" id="1.25.40.10">
    <property type="entry name" value="Tetratricopeptide repeat domain"/>
    <property type="match status" value="1"/>
</dbReference>
<dbReference type="PANTHER" id="PTHR11246">
    <property type="entry name" value="PRE-MRNA SPLICING FACTOR"/>
    <property type="match status" value="1"/>
</dbReference>
<organism evidence="9 10">
    <name type="scientific">Fraxinus pennsylvanica</name>
    <dbReference type="NCBI Taxonomy" id="56036"/>
    <lineage>
        <taxon>Eukaryota</taxon>
        <taxon>Viridiplantae</taxon>
        <taxon>Streptophyta</taxon>
        <taxon>Embryophyta</taxon>
        <taxon>Tracheophyta</taxon>
        <taxon>Spermatophyta</taxon>
        <taxon>Magnoliopsida</taxon>
        <taxon>eudicotyledons</taxon>
        <taxon>Gunneridae</taxon>
        <taxon>Pentapetalae</taxon>
        <taxon>asterids</taxon>
        <taxon>lamiids</taxon>
        <taxon>Lamiales</taxon>
        <taxon>Oleaceae</taxon>
        <taxon>Oleeae</taxon>
        <taxon>Fraxinus</taxon>
    </lineage>
</organism>
<keyword evidence="6" id="KW-0508">mRNA splicing</keyword>
<evidence type="ECO:0000256" key="8">
    <source>
        <dbReference type="SAM" id="MobiDB-lite"/>
    </source>
</evidence>
<keyword evidence="10" id="KW-1185">Reference proteome</keyword>
<evidence type="ECO:0000313" key="10">
    <source>
        <dbReference type="Proteomes" id="UP000834106"/>
    </source>
</evidence>
<evidence type="ECO:0000256" key="3">
    <source>
        <dbReference type="ARBA" id="ARBA00010691"/>
    </source>
</evidence>
<sequence>MVGRGKTLGFGSAKKAQSRSRKAGLQFPVGRIARFLKAGRYTKHVGARHSDLGRYNEVERARGIFERFVDCHPKVGAWIRYAKFEMKNGEIPRARGCYELVVEKSGDDEEAEDLFVAFAKFEEKCKETEKARINYVLYEELDAQDVDRTRNIYNRIINDPRSKVGHHHEPSEEAFGDDILCLKPLLEE</sequence>